<feature type="transmembrane region" description="Helical" evidence="7">
    <location>
        <begin position="136"/>
        <end position="158"/>
    </location>
</feature>
<dbReference type="InterPro" id="IPR011701">
    <property type="entry name" value="MFS"/>
</dbReference>
<evidence type="ECO:0000256" key="5">
    <source>
        <dbReference type="ARBA" id="ARBA00022989"/>
    </source>
</evidence>
<keyword evidence="5 7" id="KW-1133">Transmembrane helix</keyword>
<dbReference type="KEGG" id="ppsr:I6J18_04850"/>
<dbReference type="PANTHER" id="PTHR43124:SF8">
    <property type="entry name" value="INNER MEMBRANE TRANSPORT PROTEIN YDHP"/>
    <property type="match status" value="1"/>
</dbReference>
<evidence type="ECO:0000256" key="3">
    <source>
        <dbReference type="ARBA" id="ARBA00022475"/>
    </source>
</evidence>
<evidence type="ECO:0000256" key="4">
    <source>
        <dbReference type="ARBA" id="ARBA00022692"/>
    </source>
</evidence>
<keyword evidence="4 7" id="KW-0812">Transmembrane</keyword>
<keyword evidence="10" id="KW-1185">Reference proteome</keyword>
<dbReference type="CDD" id="cd17324">
    <property type="entry name" value="MFS_NepI_like"/>
    <property type="match status" value="1"/>
</dbReference>
<evidence type="ECO:0000256" key="6">
    <source>
        <dbReference type="ARBA" id="ARBA00023136"/>
    </source>
</evidence>
<feature type="transmembrane region" description="Helical" evidence="7">
    <location>
        <begin position="243"/>
        <end position="263"/>
    </location>
</feature>
<dbReference type="PANTHER" id="PTHR43124">
    <property type="entry name" value="PURINE EFFLUX PUMP PBUE"/>
    <property type="match status" value="1"/>
</dbReference>
<sequence>MTKSSGPSAKLTLLALAISSFGIGSTEFISVGLLPLITNDFGISLSTASLTVSIYALGVTMGAPLLTVLTSRIDRKKVLLLVMVLFIVGNLCAAMAPTFSILLIGRIISALAHGVFMSIAAVIAADVVAPNKRASAIAFMFTGLTLATVTGVPIGTFIGQVTDWRMSFVFIVLIGLIGLISNALLVPRNLSKSNPISVRDIGKVLGNIRMLLILFITAIGYGGTFVVYTYVSPILEKHMGYSPQAIVVILVLYGICVAIGNTVGGHIANNNPLRAIFVCFIGLALALLGINFSINSQVIGLIMVFIMGLFMFMNVPGLQLYAVQLSEKYVPSATAMASALNISAFNVGIFLGSYVGGLIVHYQSLKHTPIYGFLMVMGAASFTLAWLIFENKQKDSSATEFTTSFHN</sequence>
<dbReference type="AlphaFoldDB" id="A0A974NNH5"/>
<dbReference type="RefSeq" id="WP_040375441.1">
    <property type="nucleotide sequence ID" value="NZ_CP068053.1"/>
</dbReference>
<dbReference type="InterPro" id="IPR020846">
    <property type="entry name" value="MFS_dom"/>
</dbReference>
<evidence type="ECO:0000256" key="1">
    <source>
        <dbReference type="ARBA" id="ARBA00004651"/>
    </source>
</evidence>
<evidence type="ECO:0000256" key="2">
    <source>
        <dbReference type="ARBA" id="ARBA00022448"/>
    </source>
</evidence>
<dbReference type="InterPro" id="IPR036259">
    <property type="entry name" value="MFS_trans_sf"/>
</dbReference>
<evidence type="ECO:0000313" key="10">
    <source>
        <dbReference type="Proteomes" id="UP000595254"/>
    </source>
</evidence>
<feature type="transmembrane region" description="Helical" evidence="7">
    <location>
        <begin position="43"/>
        <end position="66"/>
    </location>
</feature>
<dbReference type="InterPro" id="IPR050189">
    <property type="entry name" value="MFS_Efflux_Transporters"/>
</dbReference>
<dbReference type="GO" id="GO:0022857">
    <property type="term" value="F:transmembrane transporter activity"/>
    <property type="evidence" value="ECO:0007669"/>
    <property type="project" value="InterPro"/>
</dbReference>
<feature type="transmembrane region" description="Helical" evidence="7">
    <location>
        <begin position="110"/>
        <end position="129"/>
    </location>
</feature>
<keyword evidence="3" id="KW-1003">Cell membrane</keyword>
<feature type="transmembrane region" description="Helical" evidence="7">
    <location>
        <begin position="164"/>
        <end position="187"/>
    </location>
</feature>
<evidence type="ECO:0000259" key="8">
    <source>
        <dbReference type="PROSITE" id="PS50850"/>
    </source>
</evidence>
<evidence type="ECO:0000313" key="9">
    <source>
        <dbReference type="EMBL" id="QQT01221.1"/>
    </source>
</evidence>
<reference evidence="9 10" key="1">
    <citation type="submission" date="2021-01" db="EMBL/GenBank/DDBJ databases">
        <title>FDA dAtabase for Regulatory Grade micrObial Sequences (FDA-ARGOS): Supporting development and validation of Infectious Disease Dx tests.</title>
        <authorList>
            <person name="Nelson B."/>
            <person name="Plummer A."/>
            <person name="Tallon L."/>
            <person name="Sadzewicz L."/>
            <person name="Zhao X."/>
            <person name="Boylan J."/>
            <person name="Ott S."/>
            <person name="Bowen H."/>
            <person name="Vavikolanu K."/>
            <person name="Mehta A."/>
            <person name="Aluvathingal J."/>
            <person name="Nadendla S."/>
            <person name="Myers T."/>
            <person name="Yan Y."/>
            <person name="Sichtig H."/>
        </authorList>
    </citation>
    <scope>NUCLEOTIDE SEQUENCE [LARGE SCALE GENOMIC DNA]</scope>
    <source>
        <strain evidence="9 10">FDAARGOS_1161</strain>
    </source>
</reference>
<proteinExistence type="predicted"/>
<keyword evidence="6 7" id="KW-0472">Membrane</keyword>
<feature type="transmembrane region" description="Helical" evidence="7">
    <location>
        <begin position="208"/>
        <end position="231"/>
    </location>
</feature>
<dbReference type="PROSITE" id="PS50850">
    <property type="entry name" value="MFS"/>
    <property type="match status" value="1"/>
</dbReference>
<gene>
    <name evidence="9" type="ORF">I6J18_04850</name>
</gene>
<dbReference type="Pfam" id="PF07690">
    <property type="entry name" value="MFS_1"/>
    <property type="match status" value="1"/>
</dbReference>
<feature type="domain" description="Major facilitator superfamily (MFS) profile" evidence="8">
    <location>
        <begin position="12"/>
        <end position="393"/>
    </location>
</feature>
<feature type="transmembrane region" description="Helical" evidence="7">
    <location>
        <begin position="12"/>
        <end position="37"/>
    </location>
</feature>
<dbReference type="Gene3D" id="1.20.1250.20">
    <property type="entry name" value="MFS general substrate transporter like domains"/>
    <property type="match status" value="2"/>
</dbReference>
<dbReference type="SUPFAM" id="SSF103473">
    <property type="entry name" value="MFS general substrate transporter"/>
    <property type="match status" value="1"/>
</dbReference>
<feature type="transmembrane region" description="Helical" evidence="7">
    <location>
        <begin position="78"/>
        <end position="104"/>
    </location>
</feature>
<dbReference type="Proteomes" id="UP000595254">
    <property type="component" value="Chromosome"/>
</dbReference>
<feature type="transmembrane region" description="Helical" evidence="7">
    <location>
        <begin position="344"/>
        <end position="364"/>
    </location>
</feature>
<feature type="transmembrane region" description="Helical" evidence="7">
    <location>
        <begin position="300"/>
        <end position="323"/>
    </location>
</feature>
<feature type="transmembrane region" description="Helical" evidence="7">
    <location>
        <begin position="275"/>
        <end position="294"/>
    </location>
</feature>
<dbReference type="EMBL" id="CP068053">
    <property type="protein sequence ID" value="QQT01221.1"/>
    <property type="molecule type" value="Genomic_DNA"/>
</dbReference>
<name>A0A974NNH5_PERPY</name>
<comment type="subcellular location">
    <subcellularLocation>
        <location evidence="1">Cell membrane</location>
        <topology evidence="1">Multi-pass membrane protein</topology>
    </subcellularLocation>
</comment>
<protein>
    <submittedName>
        <fullName evidence="9">MFS transporter</fullName>
    </submittedName>
</protein>
<organism evidence="9 10">
    <name type="scientific">Peribacillus psychrosaccharolyticus</name>
    <name type="common">Bacillus psychrosaccharolyticus</name>
    <dbReference type="NCBI Taxonomy" id="1407"/>
    <lineage>
        <taxon>Bacteria</taxon>
        <taxon>Bacillati</taxon>
        <taxon>Bacillota</taxon>
        <taxon>Bacilli</taxon>
        <taxon>Bacillales</taxon>
        <taxon>Bacillaceae</taxon>
        <taxon>Peribacillus</taxon>
    </lineage>
</organism>
<dbReference type="GO" id="GO:0005886">
    <property type="term" value="C:plasma membrane"/>
    <property type="evidence" value="ECO:0007669"/>
    <property type="project" value="UniProtKB-SubCell"/>
</dbReference>
<evidence type="ECO:0000256" key="7">
    <source>
        <dbReference type="SAM" id="Phobius"/>
    </source>
</evidence>
<accession>A0A974NNH5</accession>
<keyword evidence="2" id="KW-0813">Transport</keyword>
<feature type="transmembrane region" description="Helical" evidence="7">
    <location>
        <begin position="370"/>
        <end position="389"/>
    </location>
</feature>